<evidence type="ECO:0000313" key="7">
    <source>
        <dbReference type="EMBL" id="CCF57956.1"/>
    </source>
</evidence>
<evidence type="ECO:0000256" key="1">
    <source>
        <dbReference type="ARBA" id="ARBA00004477"/>
    </source>
</evidence>
<organism evidence="7 8">
    <name type="scientific">Kazachstania africana (strain ATCC 22294 / BCRC 22015 / CBS 2517 / CECT 1963 / NBRC 1671 / NRRL Y-8276)</name>
    <name type="common">Yeast</name>
    <name type="synonym">Kluyveromyces africanus</name>
    <dbReference type="NCBI Taxonomy" id="1071382"/>
    <lineage>
        <taxon>Eukaryota</taxon>
        <taxon>Fungi</taxon>
        <taxon>Dikarya</taxon>
        <taxon>Ascomycota</taxon>
        <taxon>Saccharomycotina</taxon>
        <taxon>Saccharomycetes</taxon>
        <taxon>Saccharomycetales</taxon>
        <taxon>Saccharomycetaceae</taxon>
        <taxon>Kazachstania</taxon>
    </lineage>
</organism>
<dbReference type="PANTHER" id="PTHR31394:SF1">
    <property type="entry name" value="TRANSMEMBRANE PROTEIN 199"/>
    <property type="match status" value="1"/>
</dbReference>
<sequence length="212" mass="25150">MFEIEINEPLKIKLQELNETTKRDEFNTEINSYLQKKSIPISALLDFYETYWKDAIRLKDLLTPFDFKFKEKYVPGSGYSTEFKKQLELLSLKEQELEYQTMIRNDKSITLQTMNMDNDNLTMSKINKQIKEQITTIFNILISVLSVIWAIWYWSKSSAGLAIHYRILLCLFFGLLVLIAEVVLYKSYLNKIHDAKVREKNKKERKKIVKTL</sequence>
<gene>
    <name evidence="7" type="primary">KAFR0D03080</name>
    <name evidence="7" type="ORF">KAFR_0D03080</name>
</gene>
<dbReference type="EMBL" id="HE650824">
    <property type="protein sequence ID" value="CCF57956.1"/>
    <property type="molecule type" value="Genomic_DNA"/>
</dbReference>
<dbReference type="Pfam" id="PF11712">
    <property type="entry name" value="Vma12"/>
    <property type="match status" value="1"/>
</dbReference>
<dbReference type="KEGG" id="kaf:KAFR_0D03080"/>
<dbReference type="RefSeq" id="XP_003957091.1">
    <property type="nucleotide sequence ID" value="XM_003957042.1"/>
</dbReference>
<dbReference type="GeneID" id="13882201"/>
<dbReference type="FunCoup" id="H2AUA6">
    <property type="interactions" value="82"/>
</dbReference>
<dbReference type="PANTHER" id="PTHR31394">
    <property type="entry name" value="TRANSMEMBRANE PROTEIN 199"/>
    <property type="match status" value="1"/>
</dbReference>
<reference evidence="7 8" key="1">
    <citation type="journal article" date="2011" name="Proc. Natl. Acad. Sci. U.S.A.">
        <title>Evolutionary erosion of yeast sex chromosomes by mating-type switching accidents.</title>
        <authorList>
            <person name="Gordon J.L."/>
            <person name="Armisen D."/>
            <person name="Proux-Wera E."/>
            <person name="Oheigeartaigh S.S."/>
            <person name="Byrne K.P."/>
            <person name="Wolfe K.H."/>
        </authorList>
    </citation>
    <scope>NUCLEOTIDE SEQUENCE [LARGE SCALE GENOMIC DNA]</scope>
    <source>
        <strain evidence="8">ATCC 22294 / BCRC 22015 / CBS 2517 / CECT 1963 / NBRC 1671 / NRRL Y-8276</strain>
    </source>
</reference>
<keyword evidence="2 6" id="KW-0812">Transmembrane</keyword>
<dbReference type="Proteomes" id="UP000005220">
    <property type="component" value="Chromosome 4"/>
</dbReference>
<keyword evidence="5 6" id="KW-0472">Membrane</keyword>
<dbReference type="GO" id="GO:1990871">
    <property type="term" value="C:Vma12-Vma22 assembly complex"/>
    <property type="evidence" value="ECO:0007669"/>
    <property type="project" value="EnsemblFungi"/>
</dbReference>
<dbReference type="HOGENOM" id="CLU_091774_0_0_1"/>
<evidence type="ECO:0000313" key="8">
    <source>
        <dbReference type="Proteomes" id="UP000005220"/>
    </source>
</evidence>
<protein>
    <recommendedName>
        <fullName evidence="9">Vacuolar ATPase assembly integral membrane protein VPH2</fullName>
    </recommendedName>
</protein>
<dbReference type="eggNOG" id="ENOG502RZXR">
    <property type="taxonomic scope" value="Eukaryota"/>
</dbReference>
<feature type="transmembrane region" description="Helical" evidence="6">
    <location>
        <begin position="134"/>
        <end position="154"/>
    </location>
</feature>
<evidence type="ECO:0000256" key="2">
    <source>
        <dbReference type="ARBA" id="ARBA00022692"/>
    </source>
</evidence>
<evidence type="ECO:0008006" key="9">
    <source>
        <dbReference type="Google" id="ProtNLM"/>
    </source>
</evidence>
<keyword evidence="3" id="KW-0256">Endoplasmic reticulum</keyword>
<comment type="subcellular location">
    <subcellularLocation>
        <location evidence="1">Endoplasmic reticulum membrane</location>
        <topology evidence="1">Multi-pass membrane protein</topology>
    </subcellularLocation>
</comment>
<dbReference type="InterPro" id="IPR021013">
    <property type="entry name" value="ATPase_Vma12"/>
</dbReference>
<feature type="transmembrane region" description="Helical" evidence="6">
    <location>
        <begin position="166"/>
        <end position="185"/>
    </location>
</feature>
<dbReference type="GO" id="GO:0070072">
    <property type="term" value="P:vacuolar proton-transporting V-type ATPase complex assembly"/>
    <property type="evidence" value="ECO:0007669"/>
    <property type="project" value="EnsemblFungi"/>
</dbReference>
<name>H2AUA6_KAZAF</name>
<keyword evidence="8" id="KW-1185">Reference proteome</keyword>
<dbReference type="GO" id="GO:0007035">
    <property type="term" value="P:vacuolar acidification"/>
    <property type="evidence" value="ECO:0007669"/>
    <property type="project" value="EnsemblFungi"/>
</dbReference>
<evidence type="ECO:0000256" key="4">
    <source>
        <dbReference type="ARBA" id="ARBA00022989"/>
    </source>
</evidence>
<evidence type="ECO:0000256" key="3">
    <source>
        <dbReference type="ARBA" id="ARBA00022824"/>
    </source>
</evidence>
<dbReference type="OrthoDB" id="19981at2759"/>
<evidence type="ECO:0000256" key="6">
    <source>
        <dbReference type="SAM" id="Phobius"/>
    </source>
</evidence>
<accession>H2AUA6</accession>
<keyword evidence="4 6" id="KW-1133">Transmembrane helix</keyword>
<evidence type="ECO:0000256" key="5">
    <source>
        <dbReference type="ARBA" id="ARBA00023136"/>
    </source>
</evidence>
<dbReference type="AlphaFoldDB" id="H2AUA6"/>
<dbReference type="GO" id="GO:0005789">
    <property type="term" value="C:endoplasmic reticulum membrane"/>
    <property type="evidence" value="ECO:0007669"/>
    <property type="project" value="UniProtKB-SubCell"/>
</dbReference>
<dbReference type="InParanoid" id="H2AUA6"/>
<proteinExistence type="predicted"/>